<dbReference type="InterPro" id="IPR050188">
    <property type="entry name" value="RluA_PseudoU_synthase"/>
</dbReference>
<dbReference type="InterPro" id="IPR006224">
    <property type="entry name" value="PsdUridine_synth_RluA-like_CS"/>
</dbReference>
<dbReference type="GO" id="GO:0009982">
    <property type="term" value="F:pseudouridine synthase activity"/>
    <property type="evidence" value="ECO:0007669"/>
    <property type="project" value="InterPro"/>
</dbReference>
<dbReference type="GO" id="GO:0140098">
    <property type="term" value="F:catalytic activity, acting on RNA"/>
    <property type="evidence" value="ECO:0007669"/>
    <property type="project" value="UniProtKB-ARBA"/>
</dbReference>
<keyword evidence="7" id="KW-1185">Reference proteome</keyword>
<dbReference type="Gene3D" id="3.30.2350.10">
    <property type="entry name" value="Pseudouridine synthase"/>
    <property type="match status" value="1"/>
</dbReference>
<protein>
    <recommendedName>
        <fullName evidence="4">Pseudouridine synthase</fullName>
        <ecNumber evidence="4">5.4.99.-</ecNumber>
    </recommendedName>
</protein>
<proteinExistence type="inferred from homology"/>
<keyword evidence="4" id="KW-0413">Isomerase</keyword>
<feature type="domain" description="Pseudouridine synthase RsuA/RluA-like" evidence="5">
    <location>
        <begin position="90"/>
        <end position="245"/>
    </location>
</feature>
<dbReference type="SUPFAM" id="SSF55120">
    <property type="entry name" value="Pseudouridine synthase"/>
    <property type="match status" value="1"/>
</dbReference>
<dbReference type="InterPro" id="IPR006225">
    <property type="entry name" value="PsdUridine_synth_RluC/D"/>
</dbReference>
<dbReference type="KEGG" id="kpul:GXN76_03765"/>
<evidence type="ECO:0000256" key="4">
    <source>
        <dbReference type="RuleBase" id="RU362028"/>
    </source>
</evidence>
<comment type="catalytic activity">
    <reaction evidence="1 4">
        <text>a uridine in RNA = a pseudouridine in RNA</text>
        <dbReference type="Rhea" id="RHEA:48348"/>
        <dbReference type="Rhea" id="RHEA-COMP:12068"/>
        <dbReference type="Rhea" id="RHEA-COMP:12069"/>
        <dbReference type="ChEBI" id="CHEBI:65314"/>
        <dbReference type="ChEBI" id="CHEBI:65315"/>
    </reaction>
</comment>
<dbReference type="EC" id="5.4.99.-" evidence="4"/>
<dbReference type="CDD" id="cd02869">
    <property type="entry name" value="PseudoU_synth_RluA_like"/>
    <property type="match status" value="1"/>
</dbReference>
<evidence type="ECO:0000313" key="7">
    <source>
        <dbReference type="Proteomes" id="UP000503088"/>
    </source>
</evidence>
<dbReference type="PROSITE" id="PS01129">
    <property type="entry name" value="PSI_RLU"/>
    <property type="match status" value="1"/>
</dbReference>
<dbReference type="EMBL" id="CP048104">
    <property type="protein sequence ID" value="QKG83677.1"/>
    <property type="molecule type" value="Genomic_DNA"/>
</dbReference>
<evidence type="ECO:0000259" key="5">
    <source>
        <dbReference type="Pfam" id="PF00849"/>
    </source>
</evidence>
<reference evidence="6 7" key="1">
    <citation type="submission" date="2020-01" db="EMBL/GenBank/DDBJ databases">
        <authorList>
            <person name="Gulvik C.A."/>
            <person name="Batra D.G."/>
        </authorList>
    </citation>
    <scope>NUCLEOTIDE SEQUENCE [LARGE SCALE GENOMIC DNA]</scope>
    <source>
        <strain evidence="6 7">W9323</strain>
    </source>
</reference>
<dbReference type="AlphaFoldDB" id="A0A7D4CUU9"/>
<accession>A0A7D4CUU9</accession>
<evidence type="ECO:0000256" key="1">
    <source>
        <dbReference type="ARBA" id="ARBA00000073"/>
    </source>
</evidence>
<dbReference type="GO" id="GO:0003723">
    <property type="term" value="F:RNA binding"/>
    <property type="evidence" value="ECO:0007669"/>
    <property type="project" value="InterPro"/>
</dbReference>
<dbReference type="InterPro" id="IPR006145">
    <property type="entry name" value="PsdUridine_synth_RsuA/RluA"/>
</dbReference>
<dbReference type="GO" id="GO:0000455">
    <property type="term" value="P:enzyme-directed rRNA pseudouridine synthesis"/>
    <property type="evidence" value="ECO:0007669"/>
    <property type="project" value="TreeGrafter"/>
</dbReference>
<name>A0A7D4CUU9_9BACL</name>
<dbReference type="Pfam" id="PF00849">
    <property type="entry name" value="PseudoU_synth_2"/>
    <property type="match status" value="1"/>
</dbReference>
<gene>
    <name evidence="6" type="ORF">GXN76_03765</name>
</gene>
<evidence type="ECO:0000313" key="6">
    <source>
        <dbReference type="EMBL" id="QKG83677.1"/>
    </source>
</evidence>
<dbReference type="InterPro" id="IPR020103">
    <property type="entry name" value="PsdUridine_synth_cat_dom_sf"/>
</dbReference>
<dbReference type="PANTHER" id="PTHR21600:SF71">
    <property type="entry name" value="PSEUDOURIDINE SYNTHASE"/>
    <property type="match status" value="1"/>
</dbReference>
<evidence type="ECO:0000256" key="2">
    <source>
        <dbReference type="ARBA" id="ARBA00010876"/>
    </source>
</evidence>
<dbReference type="RefSeq" id="WP_173220642.1">
    <property type="nucleotide sequence ID" value="NZ_CP048104.1"/>
</dbReference>
<dbReference type="Proteomes" id="UP000503088">
    <property type="component" value="Chromosome"/>
</dbReference>
<sequence>MKYNKWITYTISETWHDHKVEEVLKGPLELSNRMINRLTRSNGLRLNGKMPWLNRIVKTGDRLQVAVRPREKADLKPEPVPFHGIYEDTDFMVVDKPSGITVHPVRPEEMGTLAHGILHHWMTQGWEGKVRPVHRLDRNTSGLLLIAKHAYAHQMMDRKLREKQVHRTYLAWVHGSLSATTSQVEGIIDAAIQRDPHHSLRRRVSPEGDQAITHYRILRQHEQATLLQVQLETGRTHQIRVHFSHLGHPLLGDKLYGGTPVHIRRQALHAAHLSFYHPLKGEKMAYQADLPQDLIDLADRLDLPVPKLFPV</sequence>
<dbReference type="NCBIfam" id="TIGR00005">
    <property type="entry name" value="rluA_subfam"/>
    <property type="match status" value="1"/>
</dbReference>
<dbReference type="PANTHER" id="PTHR21600">
    <property type="entry name" value="MITOCHONDRIAL RNA PSEUDOURIDINE SYNTHASE"/>
    <property type="match status" value="1"/>
</dbReference>
<comment type="similarity">
    <text evidence="2 4">Belongs to the pseudouridine synthase RluA family.</text>
</comment>
<evidence type="ECO:0000256" key="3">
    <source>
        <dbReference type="PIRSR" id="PIRSR606225-1"/>
    </source>
</evidence>
<comment type="function">
    <text evidence="4">Responsible for synthesis of pseudouridine from uracil.</text>
</comment>
<feature type="active site" evidence="3">
    <location>
        <position position="137"/>
    </location>
</feature>
<organism evidence="6 7">
    <name type="scientific">Kroppenstedtia pulmonis</name>
    <dbReference type="NCBI Taxonomy" id="1380685"/>
    <lineage>
        <taxon>Bacteria</taxon>
        <taxon>Bacillati</taxon>
        <taxon>Bacillota</taxon>
        <taxon>Bacilli</taxon>
        <taxon>Bacillales</taxon>
        <taxon>Thermoactinomycetaceae</taxon>
        <taxon>Kroppenstedtia</taxon>
    </lineage>
</organism>